<reference evidence="3 4" key="1">
    <citation type="submission" date="2020-12" db="EMBL/GenBank/DDBJ databases">
        <title>Whole genome sequences of gut porcine anaerobes.</title>
        <authorList>
            <person name="Kubasova T."/>
            <person name="Jahodarova E."/>
            <person name="Rychlik I."/>
        </authorList>
    </citation>
    <scope>NUCLEOTIDE SEQUENCE [LARGE SCALE GENOMIC DNA]</scope>
    <source>
        <strain evidence="3 4">An867</strain>
    </source>
</reference>
<accession>A0ABS9CMI8</accession>
<proteinExistence type="predicted"/>
<keyword evidence="2" id="KW-0472">Membrane</keyword>
<keyword evidence="2" id="KW-0812">Transmembrane</keyword>
<dbReference type="EMBL" id="JAFBIT010000001">
    <property type="protein sequence ID" value="MCF2651154.1"/>
    <property type="molecule type" value="Genomic_DNA"/>
</dbReference>
<name>A0ABS9CMI8_9FIRM</name>
<keyword evidence="2" id="KW-1133">Transmembrane helix</keyword>
<evidence type="ECO:0000256" key="2">
    <source>
        <dbReference type="SAM" id="Phobius"/>
    </source>
</evidence>
<dbReference type="RefSeq" id="WP_235322096.1">
    <property type="nucleotide sequence ID" value="NZ_JAFBIT010000001.1"/>
</dbReference>
<feature type="transmembrane region" description="Helical" evidence="2">
    <location>
        <begin position="28"/>
        <end position="48"/>
    </location>
</feature>
<evidence type="ECO:0000313" key="3">
    <source>
        <dbReference type="EMBL" id="MCF2651154.1"/>
    </source>
</evidence>
<gene>
    <name evidence="3" type="ORF">JQM67_00825</name>
</gene>
<organism evidence="3 4">
    <name type="scientific">Anaeromassilibacillus senegalensis</name>
    <dbReference type="NCBI Taxonomy" id="1673717"/>
    <lineage>
        <taxon>Bacteria</taxon>
        <taxon>Bacillati</taxon>
        <taxon>Bacillota</taxon>
        <taxon>Clostridia</taxon>
        <taxon>Eubacteriales</taxon>
        <taxon>Acutalibacteraceae</taxon>
        <taxon>Anaeromassilibacillus</taxon>
    </lineage>
</organism>
<keyword evidence="4" id="KW-1185">Reference proteome</keyword>
<evidence type="ECO:0008006" key="5">
    <source>
        <dbReference type="Google" id="ProtNLM"/>
    </source>
</evidence>
<evidence type="ECO:0000256" key="1">
    <source>
        <dbReference type="SAM" id="MobiDB-lite"/>
    </source>
</evidence>
<evidence type="ECO:0000313" key="4">
    <source>
        <dbReference type="Proteomes" id="UP001299220"/>
    </source>
</evidence>
<comment type="caution">
    <text evidence="3">The sequence shown here is derived from an EMBL/GenBank/DDBJ whole genome shotgun (WGS) entry which is preliminary data.</text>
</comment>
<protein>
    <recommendedName>
        <fullName evidence="5">Cation transporter</fullName>
    </recommendedName>
</protein>
<dbReference type="Proteomes" id="UP001299220">
    <property type="component" value="Unassembled WGS sequence"/>
</dbReference>
<feature type="region of interest" description="Disordered" evidence="1">
    <location>
        <begin position="1"/>
        <end position="20"/>
    </location>
</feature>
<sequence length="77" mass="8329">MEDKNHGAEPHSKKTAHGHDEEHAHGNYMFALKVLAILAVIILIIVILKATGVPIAIKDWLAAVSDCIAASGVFRLF</sequence>